<dbReference type="Gene3D" id="3.40.50.300">
    <property type="entry name" value="P-loop containing nucleotide triphosphate hydrolases"/>
    <property type="match status" value="1"/>
</dbReference>
<dbReference type="InterPro" id="IPR050763">
    <property type="entry name" value="ABC_transporter_ATP-binding"/>
</dbReference>
<evidence type="ECO:0000259" key="5">
    <source>
        <dbReference type="Pfam" id="PF00005"/>
    </source>
</evidence>
<dbReference type="InterPro" id="IPR027417">
    <property type="entry name" value="P-loop_NTPase"/>
</dbReference>
<proteinExistence type="inferred from homology"/>
<dbReference type="Proteomes" id="UP000228743">
    <property type="component" value="Unassembled WGS sequence"/>
</dbReference>
<dbReference type="PANTHER" id="PTHR42711">
    <property type="entry name" value="ABC TRANSPORTER ATP-BINDING PROTEIN"/>
    <property type="match status" value="1"/>
</dbReference>
<evidence type="ECO:0000256" key="4">
    <source>
        <dbReference type="ARBA" id="ARBA00022840"/>
    </source>
</evidence>
<dbReference type="InterPro" id="IPR003439">
    <property type="entry name" value="ABC_transporter-like_ATP-bd"/>
</dbReference>
<dbReference type="SUPFAM" id="SSF52540">
    <property type="entry name" value="P-loop containing nucleoside triphosphate hydrolases"/>
    <property type="match status" value="1"/>
</dbReference>
<dbReference type="Pfam" id="PF00005">
    <property type="entry name" value="ABC_tran"/>
    <property type="match status" value="1"/>
</dbReference>
<protein>
    <recommendedName>
        <fullName evidence="5">ABC transporter domain-containing protein</fullName>
    </recommendedName>
</protein>
<sequence length="57" mass="6022">MIISVKNLTKKFKQFVAVNDISFAVAAGKILAFLGLNGAGKTTTIKILTTVLKPTSV</sequence>
<dbReference type="AlphaFoldDB" id="A0A2M7VYJ7"/>
<keyword evidence="2" id="KW-0813">Transport</keyword>
<evidence type="ECO:0000313" key="7">
    <source>
        <dbReference type="Proteomes" id="UP000228743"/>
    </source>
</evidence>
<evidence type="ECO:0000256" key="2">
    <source>
        <dbReference type="ARBA" id="ARBA00022448"/>
    </source>
</evidence>
<gene>
    <name evidence="6" type="ORF">COX68_02250</name>
</gene>
<keyword evidence="4" id="KW-0067">ATP-binding</keyword>
<evidence type="ECO:0000256" key="3">
    <source>
        <dbReference type="ARBA" id="ARBA00022741"/>
    </source>
</evidence>
<dbReference type="EMBL" id="PFPX01000057">
    <property type="protein sequence ID" value="PJA09679.1"/>
    <property type="molecule type" value="Genomic_DNA"/>
</dbReference>
<keyword evidence="3" id="KW-0547">Nucleotide-binding</keyword>
<name>A0A2M7VYJ7_9BACT</name>
<organism evidence="6 7">
    <name type="scientific">Candidatus Falkowbacteria bacterium CG_4_10_14_0_2_um_filter_41_15</name>
    <dbReference type="NCBI Taxonomy" id="1974554"/>
    <lineage>
        <taxon>Bacteria</taxon>
        <taxon>Candidatus Falkowiibacteriota</taxon>
    </lineage>
</organism>
<evidence type="ECO:0000313" key="6">
    <source>
        <dbReference type="EMBL" id="PJA09679.1"/>
    </source>
</evidence>
<reference evidence="7" key="1">
    <citation type="submission" date="2017-09" db="EMBL/GenBank/DDBJ databases">
        <title>Depth-based differentiation of microbial function through sediment-hosted aquifers and enrichment of novel symbionts in the deep terrestrial subsurface.</title>
        <authorList>
            <person name="Probst A.J."/>
            <person name="Ladd B."/>
            <person name="Jarett J.K."/>
            <person name="Geller-Mcgrath D.E."/>
            <person name="Sieber C.M.K."/>
            <person name="Emerson J.B."/>
            <person name="Anantharaman K."/>
            <person name="Thomas B.C."/>
            <person name="Malmstrom R."/>
            <person name="Stieglmeier M."/>
            <person name="Klingl A."/>
            <person name="Woyke T."/>
            <person name="Ryan C.M."/>
            <person name="Banfield J.F."/>
        </authorList>
    </citation>
    <scope>NUCLEOTIDE SEQUENCE [LARGE SCALE GENOMIC DNA]</scope>
</reference>
<evidence type="ECO:0000256" key="1">
    <source>
        <dbReference type="ARBA" id="ARBA00005417"/>
    </source>
</evidence>
<dbReference type="PANTHER" id="PTHR42711:SF5">
    <property type="entry name" value="ABC TRANSPORTER ATP-BINDING PROTEIN NATA"/>
    <property type="match status" value="1"/>
</dbReference>
<dbReference type="GO" id="GO:0005524">
    <property type="term" value="F:ATP binding"/>
    <property type="evidence" value="ECO:0007669"/>
    <property type="project" value="UniProtKB-KW"/>
</dbReference>
<accession>A0A2M7VYJ7</accession>
<feature type="domain" description="ABC transporter" evidence="5">
    <location>
        <begin position="18"/>
        <end position="56"/>
    </location>
</feature>
<comment type="caution">
    <text evidence="6">The sequence shown here is derived from an EMBL/GenBank/DDBJ whole genome shotgun (WGS) entry which is preliminary data.</text>
</comment>
<dbReference type="GO" id="GO:0016887">
    <property type="term" value="F:ATP hydrolysis activity"/>
    <property type="evidence" value="ECO:0007669"/>
    <property type="project" value="InterPro"/>
</dbReference>
<comment type="similarity">
    <text evidence="1">Belongs to the ABC transporter superfamily.</text>
</comment>